<protein>
    <submittedName>
        <fullName evidence="1">Uncharacterized protein</fullName>
    </submittedName>
</protein>
<gene>
    <name evidence="1" type="ORF">PVAP13_3NG145302</name>
</gene>
<dbReference type="EMBL" id="CM029042">
    <property type="protein sequence ID" value="KAG2619809.1"/>
    <property type="molecule type" value="Genomic_DNA"/>
</dbReference>
<dbReference type="SUPFAM" id="SSF52047">
    <property type="entry name" value="RNI-like"/>
    <property type="match status" value="1"/>
</dbReference>
<dbReference type="Proteomes" id="UP000823388">
    <property type="component" value="Chromosome 3N"/>
</dbReference>
<proteinExistence type="predicted"/>
<keyword evidence="2" id="KW-1185">Reference proteome</keyword>
<evidence type="ECO:0000313" key="2">
    <source>
        <dbReference type="Proteomes" id="UP000823388"/>
    </source>
</evidence>
<name>A0A8T0UH21_PANVG</name>
<comment type="caution">
    <text evidence="1">The sequence shown here is derived from an EMBL/GenBank/DDBJ whole genome shotgun (WGS) entry which is preliminary data.</text>
</comment>
<organism evidence="1 2">
    <name type="scientific">Panicum virgatum</name>
    <name type="common">Blackwell switchgrass</name>
    <dbReference type="NCBI Taxonomy" id="38727"/>
    <lineage>
        <taxon>Eukaryota</taxon>
        <taxon>Viridiplantae</taxon>
        <taxon>Streptophyta</taxon>
        <taxon>Embryophyta</taxon>
        <taxon>Tracheophyta</taxon>
        <taxon>Spermatophyta</taxon>
        <taxon>Magnoliopsida</taxon>
        <taxon>Liliopsida</taxon>
        <taxon>Poales</taxon>
        <taxon>Poaceae</taxon>
        <taxon>PACMAD clade</taxon>
        <taxon>Panicoideae</taxon>
        <taxon>Panicodae</taxon>
        <taxon>Paniceae</taxon>
        <taxon>Panicinae</taxon>
        <taxon>Panicum</taxon>
        <taxon>Panicum sect. Hiantes</taxon>
    </lineage>
</organism>
<evidence type="ECO:0000313" key="1">
    <source>
        <dbReference type="EMBL" id="KAG2619809.1"/>
    </source>
</evidence>
<dbReference type="AlphaFoldDB" id="A0A8T0UH21"/>
<dbReference type="Gene3D" id="3.80.10.10">
    <property type="entry name" value="Ribonuclease Inhibitor"/>
    <property type="match status" value="1"/>
</dbReference>
<sequence length="125" mass="13717">MYILGSLPLKALRVLDVTRCRGLSLPAAGAFPRLETLRLHHCSLDSSDIQALMDAAPGLVSVHLEFVFFKGFRAGSGEAPGVCLRYREVAELVLELCGMEGQHVHDGHRGSVEIDATRLRHLLEK</sequence>
<accession>A0A8T0UH21</accession>
<dbReference type="InterPro" id="IPR032675">
    <property type="entry name" value="LRR_dom_sf"/>
</dbReference>
<reference evidence="1" key="1">
    <citation type="submission" date="2020-05" db="EMBL/GenBank/DDBJ databases">
        <title>WGS assembly of Panicum virgatum.</title>
        <authorList>
            <person name="Lovell J.T."/>
            <person name="Jenkins J."/>
            <person name="Shu S."/>
            <person name="Juenger T.E."/>
            <person name="Schmutz J."/>
        </authorList>
    </citation>
    <scope>NUCLEOTIDE SEQUENCE</scope>
    <source>
        <strain evidence="1">AP13</strain>
    </source>
</reference>